<dbReference type="EMBL" id="QPMK01000027">
    <property type="protein sequence ID" value="RDD64185.1"/>
    <property type="molecule type" value="Genomic_DNA"/>
</dbReference>
<comment type="caution">
    <text evidence="2">The sequence shown here is derived from an EMBL/GenBank/DDBJ whole genome shotgun (WGS) entry which is preliminary data.</text>
</comment>
<evidence type="ECO:0000313" key="3">
    <source>
        <dbReference type="Proteomes" id="UP000253977"/>
    </source>
</evidence>
<feature type="transmembrane region" description="Helical" evidence="1">
    <location>
        <begin position="151"/>
        <end position="172"/>
    </location>
</feature>
<gene>
    <name evidence="2" type="ORF">DU478_21465</name>
</gene>
<keyword evidence="1" id="KW-1133">Transmembrane helix</keyword>
<dbReference type="AlphaFoldDB" id="A0A369TIG5"/>
<feature type="transmembrane region" description="Helical" evidence="1">
    <location>
        <begin position="109"/>
        <end position="131"/>
    </location>
</feature>
<name>A0A369TIG5_9RHOB</name>
<organism evidence="2 3">
    <name type="scientific">Thalassococcus profundi</name>
    <dbReference type="NCBI Taxonomy" id="2282382"/>
    <lineage>
        <taxon>Bacteria</taxon>
        <taxon>Pseudomonadati</taxon>
        <taxon>Pseudomonadota</taxon>
        <taxon>Alphaproteobacteria</taxon>
        <taxon>Rhodobacterales</taxon>
        <taxon>Roseobacteraceae</taxon>
        <taxon>Thalassococcus</taxon>
    </lineage>
</organism>
<keyword evidence="1" id="KW-0812">Transmembrane</keyword>
<dbReference type="Proteomes" id="UP000253977">
    <property type="component" value="Unassembled WGS sequence"/>
</dbReference>
<proteinExistence type="predicted"/>
<sequence>MTLTAPAHPLDPAVELEMIQWKQAHFERITEQVENALPDLMAEIERTVASISSIAASKAQVSPDRLWKELFEPWAQRTASRVEAEMDTEIGALVSALSEKGTRQDALRVALPALAGAGVLAASLAAIPTVVSLATVTTTSFIIFTTTAISWPMLALGGTGIALATLTGSRVVDRLSDRNRRHLVVRLQGRARIAALGHGLAPGERCLVTDLQAITLRSLEAELRAA</sequence>
<protein>
    <submittedName>
        <fullName evidence="2">Uncharacterized protein</fullName>
    </submittedName>
</protein>
<reference evidence="2 3" key="1">
    <citation type="submission" date="2018-07" db="EMBL/GenBank/DDBJ databases">
        <title>Thalassococcus profundi sp. nov., a marine bacterium isolated from deep seawater of Okinawa Trough.</title>
        <authorList>
            <person name="Yu M."/>
        </authorList>
    </citation>
    <scope>NUCLEOTIDE SEQUENCE [LARGE SCALE GENOMIC DNA]</scope>
    <source>
        <strain evidence="2 3">WRAS1</strain>
    </source>
</reference>
<keyword evidence="1" id="KW-0472">Membrane</keyword>
<evidence type="ECO:0000313" key="2">
    <source>
        <dbReference type="EMBL" id="RDD64185.1"/>
    </source>
</evidence>
<accession>A0A369TIG5</accession>
<evidence type="ECO:0000256" key="1">
    <source>
        <dbReference type="SAM" id="Phobius"/>
    </source>
</evidence>
<keyword evidence="3" id="KW-1185">Reference proteome</keyword>